<evidence type="ECO:0000256" key="1">
    <source>
        <dbReference type="SAM" id="MobiDB-lite"/>
    </source>
</evidence>
<sequence length="84" mass="8893">MTETGHEGVVPAPGPEAAGPPVADAGPRPLGVVLDATGNTEVDAVLVRLQDADLLPTEDHVEVYEDVHRGLRDTLTRLDDDNRS</sequence>
<dbReference type="Proteomes" id="UP000198280">
    <property type="component" value="Unassembled WGS sequence"/>
</dbReference>
<accession>A0A239K236</accession>
<dbReference type="RefSeq" id="WP_089226278.1">
    <property type="nucleotide sequence ID" value="NZ_FZOF01000014.1"/>
</dbReference>
<proteinExistence type="predicted"/>
<organism evidence="2 3">
    <name type="scientific">Actinacidiphila glaucinigra</name>
    <dbReference type="NCBI Taxonomy" id="235986"/>
    <lineage>
        <taxon>Bacteria</taxon>
        <taxon>Bacillati</taxon>
        <taxon>Actinomycetota</taxon>
        <taxon>Actinomycetes</taxon>
        <taxon>Kitasatosporales</taxon>
        <taxon>Streptomycetaceae</taxon>
        <taxon>Actinacidiphila</taxon>
    </lineage>
</organism>
<dbReference type="AlphaFoldDB" id="A0A239K236"/>
<keyword evidence="3" id="KW-1185">Reference proteome</keyword>
<reference evidence="2 3" key="1">
    <citation type="submission" date="2017-06" db="EMBL/GenBank/DDBJ databases">
        <authorList>
            <person name="Kim H.J."/>
            <person name="Triplett B.A."/>
        </authorList>
    </citation>
    <scope>NUCLEOTIDE SEQUENCE [LARGE SCALE GENOMIC DNA]</scope>
    <source>
        <strain evidence="2 3">CGMCC 4.1858</strain>
    </source>
</reference>
<gene>
    <name evidence="2" type="ORF">SAMN05216252_114171</name>
</gene>
<evidence type="ECO:0000313" key="2">
    <source>
        <dbReference type="EMBL" id="SNT12436.1"/>
    </source>
</evidence>
<dbReference type="EMBL" id="FZOF01000014">
    <property type="protein sequence ID" value="SNT12436.1"/>
    <property type="molecule type" value="Genomic_DNA"/>
</dbReference>
<protein>
    <submittedName>
        <fullName evidence="2">Uncharacterized protein</fullName>
    </submittedName>
</protein>
<dbReference type="OrthoDB" id="3873239at2"/>
<feature type="compositionally biased region" description="Low complexity" evidence="1">
    <location>
        <begin position="8"/>
        <end position="29"/>
    </location>
</feature>
<name>A0A239K236_9ACTN</name>
<evidence type="ECO:0000313" key="3">
    <source>
        <dbReference type="Proteomes" id="UP000198280"/>
    </source>
</evidence>
<feature type="region of interest" description="Disordered" evidence="1">
    <location>
        <begin position="1"/>
        <end position="29"/>
    </location>
</feature>